<dbReference type="PANTHER" id="PTHR32522">
    <property type="match status" value="1"/>
</dbReference>
<feature type="transmembrane region" description="Helical" evidence="6">
    <location>
        <begin position="54"/>
        <end position="76"/>
    </location>
</feature>
<feature type="domain" description="ABC3 transporter permease C-terminal" evidence="7">
    <location>
        <begin position="4"/>
        <end position="123"/>
    </location>
</feature>
<dbReference type="OrthoDB" id="2126250at2759"/>
<sequence length="557" mass="62522">MAVIIIIALLSCVSILLIYSQLMISVESRSFEMGILRMVGFDRVGIIGVLVTQSLLYSIPGIIFGLLFAIIINYFGMQVFEDISSIPLSRWVPVFSIVVSILISVIISLIASIFPIRHALKQNLHDSVDCQHNKGSTVKITIERAEQLQKRWSLLISGALLVVLGGGIYILLPISLMSWNLSLMAFVLISILMMVLIGLVLLTVNFEFVFEKIVAYVFLIWETKVVKFIALKNLTAHRIRNRKTTLLFSITLSFITFLNVIASIAMSMLVDFNYNRYGGDLCLIADTGTGLFSSGIGSDYSPLASYIGDPQVLEYDLMSNFGDIIETLAWASPPLGMVYPQIIKTSISNIGRTHSFNHKIYATTSNFMDNIRQQNLIISESAERKSIFKPSNGDSPIKQLYTSRTKMFSAVLSNGFRNTVGVQINESVVLSITPINQNTPLSIVGTYALYVESKDDQPVQLQQTNGLKKFLIHPSTYMFSQPFFNNPSETIDSSSNAEVPISVPTYLSLFPDGQQDYDDLQWKYLIIRLKEKGKEQQRIKKETSDGQMFEIWNYFKV</sequence>
<keyword evidence="2" id="KW-1003">Cell membrane</keyword>
<organism evidence="8 9">
    <name type="scientific">Streblomastix strix</name>
    <dbReference type="NCBI Taxonomy" id="222440"/>
    <lineage>
        <taxon>Eukaryota</taxon>
        <taxon>Metamonada</taxon>
        <taxon>Preaxostyla</taxon>
        <taxon>Oxymonadida</taxon>
        <taxon>Streblomastigidae</taxon>
        <taxon>Streblomastix</taxon>
    </lineage>
</organism>
<accession>A0A5J4UR84</accession>
<dbReference type="InterPro" id="IPR003838">
    <property type="entry name" value="ABC3_permease_C"/>
</dbReference>
<evidence type="ECO:0000256" key="4">
    <source>
        <dbReference type="ARBA" id="ARBA00022989"/>
    </source>
</evidence>
<dbReference type="PANTHER" id="PTHR32522:SF3">
    <property type="entry name" value="ABC3 TRANSPORTER PERMEASE PROTEIN DOMAIN-CONTAINING PROTEIN"/>
    <property type="match status" value="1"/>
</dbReference>
<feature type="non-terminal residue" evidence="8">
    <location>
        <position position="557"/>
    </location>
</feature>
<dbReference type="Proteomes" id="UP000324800">
    <property type="component" value="Unassembled WGS sequence"/>
</dbReference>
<name>A0A5J4UR84_9EUKA</name>
<evidence type="ECO:0000313" key="8">
    <source>
        <dbReference type="EMBL" id="KAA6373196.1"/>
    </source>
</evidence>
<protein>
    <submittedName>
        <fullName evidence="8">Putative DUF214 family protein</fullName>
    </submittedName>
</protein>
<reference evidence="8 9" key="1">
    <citation type="submission" date="2019-03" db="EMBL/GenBank/DDBJ databases">
        <title>Single cell metagenomics reveals metabolic interactions within the superorganism composed of flagellate Streblomastix strix and complex community of Bacteroidetes bacteria on its surface.</title>
        <authorList>
            <person name="Treitli S.C."/>
            <person name="Kolisko M."/>
            <person name="Husnik F."/>
            <person name="Keeling P."/>
            <person name="Hampl V."/>
        </authorList>
    </citation>
    <scope>NUCLEOTIDE SEQUENCE [LARGE SCALE GENOMIC DNA]</scope>
    <source>
        <strain evidence="8">ST1C</strain>
    </source>
</reference>
<comment type="caution">
    <text evidence="8">The sequence shown here is derived from an EMBL/GenBank/DDBJ whole genome shotgun (WGS) entry which is preliminary data.</text>
</comment>
<feature type="transmembrane region" description="Helical" evidence="6">
    <location>
        <begin position="179"/>
        <end position="201"/>
    </location>
</feature>
<evidence type="ECO:0000313" key="9">
    <source>
        <dbReference type="Proteomes" id="UP000324800"/>
    </source>
</evidence>
<evidence type="ECO:0000256" key="5">
    <source>
        <dbReference type="ARBA" id="ARBA00023136"/>
    </source>
</evidence>
<evidence type="ECO:0000256" key="1">
    <source>
        <dbReference type="ARBA" id="ARBA00004651"/>
    </source>
</evidence>
<proteinExistence type="predicted"/>
<keyword evidence="5 6" id="KW-0472">Membrane</keyword>
<evidence type="ECO:0000259" key="7">
    <source>
        <dbReference type="Pfam" id="PF02687"/>
    </source>
</evidence>
<feature type="transmembrane region" description="Helical" evidence="6">
    <location>
        <begin position="152"/>
        <end position="172"/>
    </location>
</feature>
<evidence type="ECO:0000256" key="2">
    <source>
        <dbReference type="ARBA" id="ARBA00022475"/>
    </source>
</evidence>
<evidence type="ECO:0000256" key="6">
    <source>
        <dbReference type="SAM" id="Phobius"/>
    </source>
</evidence>
<feature type="transmembrane region" description="Helical" evidence="6">
    <location>
        <begin position="246"/>
        <end position="270"/>
    </location>
</feature>
<dbReference type="GO" id="GO:0005886">
    <property type="term" value="C:plasma membrane"/>
    <property type="evidence" value="ECO:0007669"/>
    <property type="project" value="UniProtKB-SubCell"/>
</dbReference>
<gene>
    <name evidence="8" type="ORF">EZS28_031277</name>
</gene>
<evidence type="ECO:0000256" key="3">
    <source>
        <dbReference type="ARBA" id="ARBA00022692"/>
    </source>
</evidence>
<keyword evidence="4 6" id="KW-1133">Transmembrane helix</keyword>
<dbReference type="EMBL" id="SNRW01012943">
    <property type="protein sequence ID" value="KAA6373196.1"/>
    <property type="molecule type" value="Genomic_DNA"/>
</dbReference>
<comment type="subcellular location">
    <subcellularLocation>
        <location evidence="1">Cell membrane</location>
        <topology evidence="1">Multi-pass membrane protein</topology>
    </subcellularLocation>
</comment>
<dbReference type="Pfam" id="PF02687">
    <property type="entry name" value="FtsX"/>
    <property type="match status" value="1"/>
</dbReference>
<dbReference type="AlphaFoldDB" id="A0A5J4UR84"/>
<feature type="transmembrane region" description="Helical" evidence="6">
    <location>
        <begin position="88"/>
        <end position="114"/>
    </location>
</feature>
<keyword evidence="3 6" id="KW-0812">Transmembrane</keyword>